<accession>A0A9W8H2P5</accession>
<evidence type="ECO:0000256" key="3">
    <source>
        <dbReference type="ARBA" id="ARBA00022692"/>
    </source>
</evidence>
<feature type="transmembrane region" description="Helical" evidence="6">
    <location>
        <begin position="261"/>
        <end position="286"/>
    </location>
</feature>
<dbReference type="PROSITE" id="PS50850">
    <property type="entry name" value="MFS"/>
    <property type="match status" value="1"/>
</dbReference>
<dbReference type="Proteomes" id="UP001140217">
    <property type="component" value="Unassembled WGS sequence"/>
</dbReference>
<feature type="transmembrane region" description="Helical" evidence="6">
    <location>
        <begin position="160"/>
        <end position="179"/>
    </location>
</feature>
<comment type="caution">
    <text evidence="8">The sequence shown here is derived from an EMBL/GenBank/DDBJ whole genome shotgun (WGS) entry which is preliminary data.</text>
</comment>
<dbReference type="InterPro" id="IPR020846">
    <property type="entry name" value="MFS_dom"/>
</dbReference>
<dbReference type="OrthoDB" id="3639251at2759"/>
<evidence type="ECO:0000256" key="2">
    <source>
        <dbReference type="ARBA" id="ARBA00022448"/>
    </source>
</evidence>
<protein>
    <recommendedName>
        <fullName evidence="7">Major facilitator superfamily (MFS) profile domain-containing protein</fullName>
    </recommendedName>
</protein>
<dbReference type="FunFam" id="1.20.1250.20:FF:000018">
    <property type="entry name" value="MFS transporter permease"/>
    <property type="match status" value="1"/>
</dbReference>
<keyword evidence="5 6" id="KW-0472">Membrane</keyword>
<feature type="transmembrane region" description="Helical" evidence="6">
    <location>
        <begin position="72"/>
        <end position="93"/>
    </location>
</feature>
<dbReference type="Pfam" id="PF07690">
    <property type="entry name" value="MFS_1"/>
    <property type="match status" value="1"/>
</dbReference>
<feature type="transmembrane region" description="Helical" evidence="6">
    <location>
        <begin position="298"/>
        <end position="317"/>
    </location>
</feature>
<feature type="transmembrane region" description="Helical" evidence="6">
    <location>
        <begin position="417"/>
        <end position="438"/>
    </location>
</feature>
<keyword evidence="9" id="KW-1185">Reference proteome</keyword>
<feature type="transmembrane region" description="Helical" evidence="6">
    <location>
        <begin position="351"/>
        <end position="373"/>
    </location>
</feature>
<feature type="transmembrane region" description="Helical" evidence="6">
    <location>
        <begin position="191"/>
        <end position="211"/>
    </location>
</feature>
<organism evidence="8 9">
    <name type="scientific">Coemansia javaensis</name>
    <dbReference type="NCBI Taxonomy" id="2761396"/>
    <lineage>
        <taxon>Eukaryota</taxon>
        <taxon>Fungi</taxon>
        <taxon>Fungi incertae sedis</taxon>
        <taxon>Zoopagomycota</taxon>
        <taxon>Kickxellomycotina</taxon>
        <taxon>Kickxellomycetes</taxon>
        <taxon>Kickxellales</taxon>
        <taxon>Kickxellaceae</taxon>
        <taxon>Coemansia</taxon>
    </lineage>
</organism>
<dbReference type="PANTHER" id="PTHR43791:SF36">
    <property type="entry name" value="TRANSPORTER, PUTATIVE (AFU_ORTHOLOGUE AFUA_6G08340)-RELATED"/>
    <property type="match status" value="1"/>
</dbReference>
<dbReference type="PANTHER" id="PTHR43791">
    <property type="entry name" value="PERMEASE-RELATED"/>
    <property type="match status" value="1"/>
</dbReference>
<evidence type="ECO:0000313" key="8">
    <source>
        <dbReference type="EMBL" id="KAJ2777637.1"/>
    </source>
</evidence>
<feature type="transmembrane region" description="Helical" evidence="6">
    <location>
        <begin position="126"/>
        <end position="148"/>
    </location>
</feature>
<feature type="domain" description="Major facilitator superfamily (MFS) profile" evidence="7">
    <location>
        <begin position="34"/>
        <end position="443"/>
    </location>
</feature>
<evidence type="ECO:0000256" key="6">
    <source>
        <dbReference type="SAM" id="Phobius"/>
    </source>
</evidence>
<comment type="subcellular location">
    <subcellularLocation>
        <location evidence="1">Membrane</location>
        <topology evidence="1">Multi-pass membrane protein</topology>
    </subcellularLocation>
</comment>
<dbReference type="EMBL" id="JANBUL010000278">
    <property type="protein sequence ID" value="KAJ2777637.1"/>
    <property type="molecule type" value="Genomic_DNA"/>
</dbReference>
<gene>
    <name evidence="8" type="ORF">H4R18_005048</name>
</gene>
<sequence length="476" mass="52101">MAEKDSAGVVVEEEGRDGDQALIRSYLRKSDLRLLPVTFAMYFLSVIDRNNIGNAKVAGLAEHVGLQGSQFNWVVSAFFFTYIFCEVPSNYFLKRLGARVWLPLIAVAWSVLVACLAAAQSYGSLVAVRVVMGVFEAGYVPGFIYLTSFWYTRKQQAPRIALFFSAGMFAGIWAGPLAARLAKISGRLAGYQYIFVVEAAMTVAVAAVMAATMRSYPESAGFLSEAERAAALRMLQADRALQAKADYSARQVVRALSDWTVWAYAVIFWAAALGGATQAIFGPSLIRAMGYSATRAQILSAAPSACGFASQLLSMGLPRVHRRFSVWIMLFSAAACAFYAVIATVESAHVRFAFLCLSNFALAPNMPLVSVWMANNVLGVTKKGVAAACTVMLGGIAGLIGSHIYRDRDAPQYRFGHIFVCVCNALIFVVALVLNLYFRWENRRRDRAEAAADAATLSSEQLEELCDERPDHRYTW</sequence>
<dbReference type="GO" id="GO:0016020">
    <property type="term" value="C:membrane"/>
    <property type="evidence" value="ECO:0007669"/>
    <property type="project" value="UniProtKB-SubCell"/>
</dbReference>
<evidence type="ECO:0000313" key="9">
    <source>
        <dbReference type="Proteomes" id="UP001140217"/>
    </source>
</evidence>
<keyword evidence="2" id="KW-0813">Transport</keyword>
<dbReference type="InterPro" id="IPR036259">
    <property type="entry name" value="MFS_trans_sf"/>
</dbReference>
<dbReference type="AlphaFoldDB" id="A0A9W8H2P5"/>
<feature type="transmembrane region" description="Helical" evidence="6">
    <location>
        <begin position="324"/>
        <end position="345"/>
    </location>
</feature>
<evidence type="ECO:0000256" key="1">
    <source>
        <dbReference type="ARBA" id="ARBA00004141"/>
    </source>
</evidence>
<dbReference type="SUPFAM" id="SSF103473">
    <property type="entry name" value="MFS general substrate transporter"/>
    <property type="match status" value="1"/>
</dbReference>
<feature type="transmembrane region" description="Helical" evidence="6">
    <location>
        <begin position="100"/>
        <end position="120"/>
    </location>
</feature>
<proteinExistence type="predicted"/>
<evidence type="ECO:0000256" key="5">
    <source>
        <dbReference type="ARBA" id="ARBA00023136"/>
    </source>
</evidence>
<keyword evidence="4 6" id="KW-1133">Transmembrane helix</keyword>
<reference evidence="8" key="1">
    <citation type="submission" date="2022-07" db="EMBL/GenBank/DDBJ databases">
        <title>Phylogenomic reconstructions and comparative analyses of Kickxellomycotina fungi.</title>
        <authorList>
            <person name="Reynolds N.K."/>
            <person name="Stajich J.E."/>
            <person name="Barry K."/>
            <person name="Grigoriev I.V."/>
            <person name="Crous P."/>
            <person name="Smith M.E."/>
        </authorList>
    </citation>
    <scope>NUCLEOTIDE SEQUENCE</scope>
    <source>
        <strain evidence="8">NBRC 105414</strain>
    </source>
</reference>
<dbReference type="GO" id="GO:0022857">
    <property type="term" value="F:transmembrane transporter activity"/>
    <property type="evidence" value="ECO:0007669"/>
    <property type="project" value="InterPro"/>
</dbReference>
<name>A0A9W8H2P5_9FUNG</name>
<dbReference type="Gene3D" id="1.20.1250.20">
    <property type="entry name" value="MFS general substrate transporter like domains"/>
    <property type="match status" value="2"/>
</dbReference>
<keyword evidence="3 6" id="KW-0812">Transmembrane</keyword>
<dbReference type="InterPro" id="IPR011701">
    <property type="entry name" value="MFS"/>
</dbReference>
<evidence type="ECO:0000256" key="4">
    <source>
        <dbReference type="ARBA" id="ARBA00022989"/>
    </source>
</evidence>
<feature type="transmembrane region" description="Helical" evidence="6">
    <location>
        <begin position="385"/>
        <end position="405"/>
    </location>
</feature>
<evidence type="ECO:0000259" key="7">
    <source>
        <dbReference type="PROSITE" id="PS50850"/>
    </source>
</evidence>